<dbReference type="Proteomes" id="UP000044071">
    <property type="component" value="Unassembled WGS sequence"/>
</dbReference>
<dbReference type="OrthoDB" id="9771451at2"/>
<feature type="transmembrane region" description="Helical" evidence="25">
    <location>
        <begin position="281"/>
        <end position="301"/>
    </location>
</feature>
<feature type="transmembrane region" description="Helical" evidence="25">
    <location>
        <begin position="193"/>
        <end position="213"/>
    </location>
</feature>
<comment type="catalytic activity">
    <reaction evidence="19">
        <text>L-alanyl-L-lysine(out) = L-alanyl-L-lysine(in)</text>
        <dbReference type="Rhea" id="RHEA:79415"/>
        <dbReference type="ChEBI" id="CHEBI:192470"/>
    </reaction>
</comment>
<keyword evidence="5 25" id="KW-1133">Transmembrane helix</keyword>
<comment type="catalytic activity">
    <reaction evidence="10">
        <text>L-alpha-aminoacyl-L-arginine(out) = L-alpha-aminoacyl-L-arginine(in)</text>
        <dbReference type="Rhea" id="RHEA:79367"/>
        <dbReference type="ChEBI" id="CHEBI:229968"/>
    </reaction>
</comment>
<evidence type="ECO:0000256" key="5">
    <source>
        <dbReference type="ARBA" id="ARBA00022989"/>
    </source>
</evidence>
<dbReference type="SUPFAM" id="SSF103473">
    <property type="entry name" value="MFS general substrate transporter"/>
    <property type="match status" value="1"/>
</dbReference>
<accession>A0A078KU38</accession>
<keyword evidence="3" id="KW-0813">Transport</keyword>
<comment type="catalytic activity">
    <reaction evidence="11">
        <text>L-alpha-aminoacyl-L-histidine(out) = L-alpha-aminoacyl-L-histidine(in)</text>
        <dbReference type="Rhea" id="RHEA:79375"/>
        <dbReference type="ChEBI" id="CHEBI:229967"/>
    </reaction>
</comment>
<comment type="catalytic activity">
    <reaction evidence="8">
        <text>L-lysyl-L-alanine(out) = L-lysyl-L-alanine(in)</text>
        <dbReference type="Rhea" id="RHEA:79399"/>
        <dbReference type="ChEBI" id="CHEBI:229954"/>
    </reaction>
</comment>
<name>A0A078KU38_9GAMM</name>
<evidence type="ECO:0000256" key="7">
    <source>
        <dbReference type="ARBA" id="ARBA00023228"/>
    </source>
</evidence>
<comment type="catalytic activity">
    <reaction evidence="12">
        <text>L-lysyl-L-alpha-amino acid(out) = L-lysyl-L-alpha-amino acid(in)</text>
        <dbReference type="Rhea" id="RHEA:79387"/>
        <dbReference type="ChEBI" id="CHEBI:229965"/>
    </reaction>
</comment>
<dbReference type="AlphaFoldDB" id="A0A078KU38"/>
<feature type="transmembrane region" description="Helical" evidence="25">
    <location>
        <begin position="162"/>
        <end position="187"/>
    </location>
</feature>
<evidence type="ECO:0000256" key="18">
    <source>
        <dbReference type="ARBA" id="ARBA00044912"/>
    </source>
</evidence>
<proteinExistence type="inferred from homology"/>
<evidence type="ECO:0000256" key="13">
    <source>
        <dbReference type="ARBA" id="ARBA00044893"/>
    </source>
</evidence>
<evidence type="ECO:0000256" key="10">
    <source>
        <dbReference type="ARBA" id="ARBA00044881"/>
    </source>
</evidence>
<comment type="catalytic activity">
    <reaction evidence="17">
        <text>L-arginyl-glycine(out) = L-arginyl-glycine(in)</text>
        <dbReference type="Rhea" id="RHEA:79391"/>
        <dbReference type="ChEBI" id="CHEBI:229955"/>
    </reaction>
</comment>
<evidence type="ECO:0000256" key="20">
    <source>
        <dbReference type="ARBA" id="ARBA00044924"/>
    </source>
</evidence>
<comment type="subcellular location">
    <subcellularLocation>
        <location evidence="1">Lysosome membrane</location>
        <topology evidence="1">Multi-pass membrane protein</topology>
    </subcellularLocation>
</comment>
<evidence type="ECO:0000256" key="11">
    <source>
        <dbReference type="ARBA" id="ARBA00044884"/>
    </source>
</evidence>
<evidence type="ECO:0000256" key="19">
    <source>
        <dbReference type="ARBA" id="ARBA00044919"/>
    </source>
</evidence>
<comment type="catalytic activity">
    <reaction evidence="13">
        <text>L-alpha-aminoacyl-L-lysine(out) = L-alpha-aminoacyl-L-lysine(in)</text>
        <dbReference type="Rhea" id="RHEA:79383"/>
        <dbReference type="ChEBI" id="CHEBI:229966"/>
    </reaction>
</comment>
<evidence type="ECO:0000256" key="22">
    <source>
        <dbReference type="ARBA" id="ARBA00045018"/>
    </source>
</evidence>
<evidence type="ECO:0000256" key="23">
    <source>
        <dbReference type="ARBA" id="ARBA00045709"/>
    </source>
</evidence>
<dbReference type="PANTHER" id="PTHR23512">
    <property type="entry name" value="MAJOR FACILITATOR SUPERFAMILY DOMAIN-CONTAINING PROTEIN 1"/>
    <property type="match status" value="1"/>
</dbReference>
<dbReference type="GO" id="GO:0022857">
    <property type="term" value="F:transmembrane transporter activity"/>
    <property type="evidence" value="ECO:0007669"/>
    <property type="project" value="InterPro"/>
</dbReference>
<evidence type="ECO:0000256" key="15">
    <source>
        <dbReference type="ARBA" id="ARBA00044899"/>
    </source>
</evidence>
<gene>
    <name evidence="27" type="primary">yjjL</name>
    <name evidence="27" type="ORF">BN59_02235</name>
</gene>
<evidence type="ECO:0000256" key="17">
    <source>
        <dbReference type="ARBA" id="ARBA00044903"/>
    </source>
</evidence>
<evidence type="ECO:0000256" key="8">
    <source>
        <dbReference type="ARBA" id="ARBA00044876"/>
    </source>
</evidence>
<evidence type="ECO:0000256" key="4">
    <source>
        <dbReference type="ARBA" id="ARBA00022692"/>
    </source>
</evidence>
<evidence type="ECO:0000256" key="12">
    <source>
        <dbReference type="ARBA" id="ARBA00044891"/>
    </source>
</evidence>
<evidence type="ECO:0000256" key="16">
    <source>
        <dbReference type="ARBA" id="ARBA00044900"/>
    </source>
</evidence>
<dbReference type="EMBL" id="CCSB01000002">
    <property type="protein sequence ID" value="CDZ77940.1"/>
    <property type="molecule type" value="Genomic_DNA"/>
</dbReference>
<dbReference type="STRING" id="1034943.BN59_02235"/>
<protein>
    <recommendedName>
        <fullName evidence="21">Lysosomal dipeptide transporter MFSD1</fullName>
    </recommendedName>
    <alternativeName>
        <fullName evidence="22">Major facilitator superfamily domain-containing protein 1</fullName>
    </alternativeName>
</protein>
<evidence type="ECO:0000259" key="26">
    <source>
        <dbReference type="PROSITE" id="PS50850"/>
    </source>
</evidence>
<comment type="catalytic activity">
    <reaction evidence="16">
        <text>L-lysyl-L-lysine(out) = L-lysyl-L-lysine(in)</text>
        <dbReference type="Rhea" id="RHEA:79403"/>
        <dbReference type="ChEBI" id="CHEBI:229956"/>
    </reaction>
</comment>
<dbReference type="Pfam" id="PF07690">
    <property type="entry name" value="MFS_1"/>
    <property type="match status" value="1"/>
</dbReference>
<feature type="transmembrane region" description="Helical" evidence="25">
    <location>
        <begin position="370"/>
        <end position="393"/>
    </location>
</feature>
<feature type="transmembrane region" description="Helical" evidence="25">
    <location>
        <begin position="336"/>
        <end position="358"/>
    </location>
</feature>
<evidence type="ECO:0000256" key="25">
    <source>
        <dbReference type="SAM" id="Phobius"/>
    </source>
</evidence>
<evidence type="ECO:0000256" key="21">
    <source>
        <dbReference type="ARBA" id="ARBA00044985"/>
    </source>
</evidence>
<comment type="catalytic activity">
    <reaction evidence="20">
        <text>L-lysyl-glycine(out) = L-lysyl-glycine(in)</text>
        <dbReference type="Rhea" id="RHEA:79407"/>
        <dbReference type="ChEBI" id="CHEBI:191202"/>
    </reaction>
</comment>
<dbReference type="PROSITE" id="PS50850">
    <property type="entry name" value="MFS"/>
    <property type="match status" value="1"/>
</dbReference>
<feature type="transmembrane region" description="Helical" evidence="25">
    <location>
        <begin position="77"/>
        <end position="98"/>
    </location>
</feature>
<dbReference type="eggNOG" id="COG2271">
    <property type="taxonomic scope" value="Bacteria"/>
</dbReference>
<dbReference type="InterPro" id="IPR036259">
    <property type="entry name" value="MFS_trans_sf"/>
</dbReference>
<evidence type="ECO:0000256" key="6">
    <source>
        <dbReference type="ARBA" id="ARBA00023136"/>
    </source>
</evidence>
<organism evidence="27 28">
    <name type="scientific">Legionella massiliensis</name>
    <dbReference type="NCBI Taxonomy" id="1034943"/>
    <lineage>
        <taxon>Bacteria</taxon>
        <taxon>Pseudomonadati</taxon>
        <taxon>Pseudomonadota</taxon>
        <taxon>Gammaproteobacteria</taxon>
        <taxon>Legionellales</taxon>
        <taxon>Legionellaceae</taxon>
        <taxon>Legionella</taxon>
    </lineage>
</organism>
<feature type="transmembrane region" description="Helical" evidence="25">
    <location>
        <begin position="105"/>
        <end position="124"/>
    </location>
</feature>
<evidence type="ECO:0000256" key="1">
    <source>
        <dbReference type="ARBA" id="ARBA00004155"/>
    </source>
</evidence>
<comment type="catalytic activity">
    <reaction evidence="14">
        <text>L-aspartyl-L-lysine(out) = L-aspartyl-L-lysine(in)</text>
        <dbReference type="Rhea" id="RHEA:79411"/>
        <dbReference type="ChEBI" id="CHEBI:229953"/>
    </reaction>
</comment>
<evidence type="ECO:0000313" key="28">
    <source>
        <dbReference type="Proteomes" id="UP000044071"/>
    </source>
</evidence>
<comment type="similarity">
    <text evidence="2">Belongs to the major facilitator superfamily.</text>
</comment>
<reference evidence="27 28" key="1">
    <citation type="submission" date="2014-06" db="EMBL/GenBank/DDBJ databases">
        <authorList>
            <person name="Urmite Genomes Urmite Genomes"/>
        </authorList>
    </citation>
    <scope>NUCLEOTIDE SEQUENCE [LARGE SCALE GENOMIC DNA]</scope>
</reference>
<dbReference type="Gene3D" id="1.20.1250.20">
    <property type="entry name" value="MFS general substrate transporter like domains"/>
    <property type="match status" value="2"/>
</dbReference>
<comment type="catalytic activity">
    <reaction evidence="18">
        <text>L-histidyl-L-alpha-amino acid(out) = L-histidyl-L-alpha-amino acid(in)</text>
        <dbReference type="Rhea" id="RHEA:79379"/>
        <dbReference type="ChEBI" id="CHEBI:229964"/>
    </reaction>
</comment>
<keyword evidence="4 25" id="KW-0812">Transmembrane</keyword>
<feature type="transmembrane region" description="Helical" evidence="25">
    <location>
        <begin position="130"/>
        <end position="150"/>
    </location>
</feature>
<evidence type="ECO:0000256" key="14">
    <source>
        <dbReference type="ARBA" id="ARBA00044898"/>
    </source>
</evidence>
<comment type="subunit">
    <text evidence="24">Homodimer. Interacts with lysosomal protein GLMP (via lumenal domain); the interaction starts while both proteins are still in the endoplasmic reticulum and is required for stabilization of MFSD1 in lysosomes but has no direct effect on its targeting to lysosomes or transporter activity.</text>
</comment>
<dbReference type="InterPro" id="IPR011701">
    <property type="entry name" value="MFS"/>
</dbReference>
<comment type="function">
    <text evidence="23">Lysosomal dipeptide uniporter that selectively exports lysine, arginine or histidine-containing dipeptides with a net positive charge from the lysosome lumen into the cytosol. Could play a role in a specific type of protein O-glycosylation indirectly regulating macrophages migration and tissue invasion. Also essential for liver homeostasis.</text>
</comment>
<sequence length="423" mass="46879">MARASVNKSYAWANETYIIENLLSLKRYHMPRIVSAWLNWMVSTCFALFQFFLQAAAGLMATGWQNDFQLTSGQVGTLSAAFFISYTLMQVPVGLIFDRFGARKILIIATIIMVAGCFSLALSQVYWQAILARLVMGIGSSFGFVGMLYVTSSWFSGRYFALFIGVSETLAMLGVALGEIGMATIISTYGWRYTMIVVGCVATVMTGAVILIIRDHASLSDKNKKALPIVRALKEVLSNRQVWLAGYYGFALFSIVNVVVTLWGIPFLIERYYPLTLDVAGAMMSMVFLGIAIGGPFNAWLIQRWKHRQLFMQLFALVTTILFALTIYIPKFSPPGLYFIFLSLGIFSSSYIQVFAIVKDTVSTAVQATALSVTNMIVMISAPLLQPLVGLLLEKKYSFTQSLSLISIILIINLITSFALDKK</sequence>
<dbReference type="GO" id="GO:0005765">
    <property type="term" value="C:lysosomal membrane"/>
    <property type="evidence" value="ECO:0007669"/>
    <property type="project" value="UniProtKB-SubCell"/>
</dbReference>
<dbReference type="InterPro" id="IPR052187">
    <property type="entry name" value="MFSD1"/>
</dbReference>
<feature type="transmembrane region" description="Helical" evidence="25">
    <location>
        <begin position="310"/>
        <end position="330"/>
    </location>
</feature>
<dbReference type="InterPro" id="IPR020846">
    <property type="entry name" value="MFS_dom"/>
</dbReference>
<comment type="catalytic activity">
    <reaction evidence="9">
        <text>L-histidyl-glycine(out) = L-histidyl-glycine(in)</text>
        <dbReference type="Rhea" id="RHEA:79395"/>
        <dbReference type="ChEBI" id="CHEBI:229957"/>
    </reaction>
</comment>
<evidence type="ECO:0000256" key="9">
    <source>
        <dbReference type="ARBA" id="ARBA00044878"/>
    </source>
</evidence>
<evidence type="ECO:0000313" key="27">
    <source>
        <dbReference type="EMBL" id="CDZ77940.1"/>
    </source>
</evidence>
<feature type="domain" description="Major facilitator superfamily (MFS) profile" evidence="26">
    <location>
        <begin position="38"/>
        <end position="423"/>
    </location>
</feature>
<feature type="transmembrane region" description="Helical" evidence="25">
    <location>
        <begin position="247"/>
        <end position="269"/>
    </location>
</feature>
<evidence type="ECO:0000256" key="2">
    <source>
        <dbReference type="ARBA" id="ARBA00008335"/>
    </source>
</evidence>
<keyword evidence="28" id="KW-1185">Reference proteome</keyword>
<comment type="catalytic activity">
    <reaction evidence="15">
        <text>L-arginyl-L-alpha-amino acid(out) = L-arginyl-L-alpha-amino acid(in)</text>
        <dbReference type="Rhea" id="RHEA:79371"/>
        <dbReference type="ChEBI" id="CHEBI:84315"/>
    </reaction>
</comment>
<evidence type="ECO:0000256" key="3">
    <source>
        <dbReference type="ARBA" id="ARBA00022448"/>
    </source>
</evidence>
<evidence type="ECO:0000256" key="24">
    <source>
        <dbReference type="ARBA" id="ARBA00046376"/>
    </source>
</evidence>
<dbReference type="PANTHER" id="PTHR23512:SF3">
    <property type="entry name" value="MAJOR FACILITATOR SUPERFAMILY DOMAIN-CONTAINING PROTEIN 1"/>
    <property type="match status" value="1"/>
</dbReference>
<feature type="transmembrane region" description="Helical" evidence="25">
    <location>
        <begin position="36"/>
        <end position="57"/>
    </location>
</feature>
<feature type="transmembrane region" description="Helical" evidence="25">
    <location>
        <begin position="399"/>
        <end position="420"/>
    </location>
</feature>
<keyword evidence="6 25" id="KW-0472">Membrane</keyword>
<keyword evidence="7" id="KW-0458">Lysosome</keyword>